<dbReference type="AlphaFoldDB" id="A0A073AZD0"/>
<evidence type="ECO:0000256" key="3">
    <source>
        <dbReference type="ARBA" id="ARBA00013223"/>
    </source>
</evidence>
<evidence type="ECO:0000256" key="2">
    <source>
        <dbReference type="ARBA" id="ARBA00008312"/>
    </source>
</evidence>
<keyword evidence="13" id="KW-1185">Reference proteome</keyword>
<dbReference type="PANTHER" id="PTHR48467">
    <property type="entry name" value="GLUTAMATE SYNTHASE 1 [NADH], CHLOROPLASTIC-LIKE"/>
    <property type="match status" value="1"/>
</dbReference>
<dbReference type="eggNOG" id="COG0493">
    <property type="taxonomic scope" value="Bacteria"/>
</dbReference>
<evidence type="ECO:0000256" key="9">
    <source>
        <dbReference type="PIRSR" id="PIRSR000362-1"/>
    </source>
</evidence>
<evidence type="ECO:0000256" key="5">
    <source>
        <dbReference type="ARBA" id="ARBA00022827"/>
    </source>
</evidence>
<comment type="similarity">
    <text evidence="2">Belongs to the ferredoxin--NADP reductase type 1 family.</text>
</comment>
<dbReference type="Gene3D" id="3.50.50.60">
    <property type="entry name" value="FAD/NAD(P)-binding domain"/>
    <property type="match status" value="1"/>
</dbReference>
<keyword evidence="7" id="KW-0560">Oxidoreductase</keyword>
<dbReference type="Gene3D" id="3.40.50.720">
    <property type="entry name" value="NAD(P)-binding Rossmann-like Domain"/>
    <property type="match status" value="1"/>
</dbReference>
<feature type="binding site" evidence="10">
    <location>
        <position position="364"/>
    </location>
    <ligand>
        <name>NADP(+)</name>
        <dbReference type="ChEBI" id="CHEBI:58349"/>
    </ligand>
</feature>
<name>A0A073AZD0_9PSEU</name>
<proteinExistence type="inferred from homology"/>
<dbReference type="STRING" id="28042.GU90_08130"/>
<dbReference type="InterPro" id="IPR023753">
    <property type="entry name" value="FAD/NAD-binding_dom"/>
</dbReference>
<evidence type="ECO:0000256" key="4">
    <source>
        <dbReference type="ARBA" id="ARBA00022630"/>
    </source>
</evidence>
<dbReference type="PIRSF" id="PIRSF000362">
    <property type="entry name" value="FNR"/>
    <property type="match status" value="1"/>
</dbReference>
<dbReference type="PRINTS" id="PR00419">
    <property type="entry name" value="ADXRDTASE"/>
</dbReference>
<dbReference type="RefSeq" id="WP_029722715.1">
    <property type="nucleotide sequence ID" value="NZ_JNVU01000020.1"/>
</dbReference>
<evidence type="ECO:0000313" key="13">
    <source>
        <dbReference type="Proteomes" id="UP000031419"/>
    </source>
</evidence>
<dbReference type="PANTHER" id="PTHR48467:SF1">
    <property type="entry name" value="GLUTAMATE SYNTHASE 1 [NADH], CHLOROPLASTIC-LIKE"/>
    <property type="match status" value="1"/>
</dbReference>
<dbReference type="GO" id="GO:0004324">
    <property type="term" value="F:ferredoxin-NADP+ reductase activity"/>
    <property type="evidence" value="ECO:0007669"/>
    <property type="project" value="UniProtKB-EC"/>
</dbReference>
<reference evidence="12 13" key="1">
    <citation type="submission" date="2014-06" db="EMBL/GenBank/DDBJ databases">
        <title>Saccharopolyspora rectivirgula DSM-43113 Genome sequencing.</title>
        <authorList>
            <person name="Barrera C."/>
            <person name="Millon L."/>
            <person name="Rognon B."/>
            <person name="Zaugg C."/>
            <person name="Monod M."/>
        </authorList>
    </citation>
    <scope>NUCLEOTIDE SEQUENCE [LARGE SCALE GENOMIC DNA]</scope>
    <source>
        <strain evidence="12 13">DSM 43113</strain>
    </source>
</reference>
<dbReference type="EC" id="1.18.1.2" evidence="3"/>
<dbReference type="Pfam" id="PF07992">
    <property type="entry name" value="Pyr_redox_2"/>
    <property type="match status" value="1"/>
</dbReference>
<organism evidence="12 13">
    <name type="scientific">Saccharopolyspora rectivirgula</name>
    <dbReference type="NCBI Taxonomy" id="28042"/>
    <lineage>
        <taxon>Bacteria</taxon>
        <taxon>Bacillati</taxon>
        <taxon>Actinomycetota</taxon>
        <taxon>Actinomycetes</taxon>
        <taxon>Pseudonocardiales</taxon>
        <taxon>Pseudonocardiaceae</taxon>
        <taxon>Saccharopolyspora</taxon>
    </lineage>
</organism>
<dbReference type="SUPFAM" id="SSF51971">
    <property type="entry name" value="Nucleotide-binding domain"/>
    <property type="match status" value="2"/>
</dbReference>
<keyword evidence="6 10" id="KW-0521">NADP</keyword>
<feature type="domain" description="FAD/NAD(P)-binding" evidence="11">
    <location>
        <begin position="6"/>
        <end position="178"/>
    </location>
</feature>
<evidence type="ECO:0000256" key="10">
    <source>
        <dbReference type="PIRSR" id="PIRSR000362-2"/>
    </source>
</evidence>
<feature type="binding site" evidence="9">
    <location>
        <position position="44"/>
    </location>
    <ligand>
        <name>FAD</name>
        <dbReference type="ChEBI" id="CHEBI:57692"/>
    </ligand>
</feature>
<evidence type="ECO:0000256" key="6">
    <source>
        <dbReference type="ARBA" id="ARBA00022857"/>
    </source>
</evidence>
<evidence type="ECO:0000313" key="12">
    <source>
        <dbReference type="EMBL" id="KEI44740.1"/>
    </source>
</evidence>
<keyword evidence="5 9" id="KW-0274">FAD</keyword>
<evidence type="ECO:0000256" key="1">
    <source>
        <dbReference type="ARBA" id="ARBA00001974"/>
    </source>
</evidence>
<evidence type="ECO:0000256" key="7">
    <source>
        <dbReference type="ARBA" id="ARBA00023002"/>
    </source>
</evidence>
<feature type="binding site" evidence="10">
    <location>
        <begin position="194"/>
        <end position="195"/>
    </location>
    <ligand>
        <name>NADP(+)</name>
        <dbReference type="ChEBI" id="CHEBI:58349"/>
    </ligand>
</feature>
<sequence length="450" mass="49791">MSRPLRVAIIGAGPAGIYAADSLIKSETPVDIDLFDRMPAPYGLIRYGVAPDHPRIKGIVSALQRIMEKPQLRFLGNVDYGVDLKLADLRQHYDAVIFATGADGDRPLDIPGIDLPHSYGAAEFVYWYDGYPEAPREWTLDAEQVAVIGAGNVALDVARVLAKQADDLLSTEIPDNVYRGLKQSRITDVHLFARRGPAQAKFTPLELRELDHQDGVEVIVHPEGFELDDASQEAIRSSNQVKTVVKTLQDWALREPKYDTPRRLHVHFLRAPAEVLGTDRVAGLKTQVMELTGDGNVRGTGEFETWEVQQVYRAVGYLSSPVADLPFDSEKGTIPNEGGRVLGLDGTPLEGVYTTGWVKRGPVGLIGHTKGDALETIGNLLADAAQLPAPEFPEREAVLQLLEDRQVEYTTWEGWQRLDAHEKALGEAQGRERIKVVPREEMVRISRESD</sequence>
<feature type="binding site" evidence="9">
    <location>
        <position position="357"/>
    </location>
    <ligand>
        <name>FAD</name>
        <dbReference type="ChEBI" id="CHEBI:57692"/>
    </ligand>
</feature>
<dbReference type="OrthoDB" id="289202at2"/>
<dbReference type="EMBL" id="JNVU01000020">
    <property type="protein sequence ID" value="KEI44740.1"/>
    <property type="molecule type" value="Genomic_DNA"/>
</dbReference>
<evidence type="ECO:0000259" key="11">
    <source>
        <dbReference type="Pfam" id="PF07992"/>
    </source>
</evidence>
<feature type="binding site" evidence="9">
    <location>
        <position position="15"/>
    </location>
    <ligand>
        <name>FAD</name>
        <dbReference type="ChEBI" id="CHEBI:57692"/>
    </ligand>
</feature>
<keyword evidence="4" id="KW-0285">Flavoprotein</keyword>
<comment type="catalytic activity">
    <reaction evidence="8">
        <text>2 reduced [2Fe-2S]-[ferredoxin] + NADP(+) + H(+) = 2 oxidized [2Fe-2S]-[ferredoxin] + NADPH</text>
        <dbReference type="Rhea" id="RHEA:20125"/>
        <dbReference type="Rhea" id="RHEA-COMP:10000"/>
        <dbReference type="Rhea" id="RHEA-COMP:10001"/>
        <dbReference type="ChEBI" id="CHEBI:15378"/>
        <dbReference type="ChEBI" id="CHEBI:33737"/>
        <dbReference type="ChEBI" id="CHEBI:33738"/>
        <dbReference type="ChEBI" id="CHEBI:57783"/>
        <dbReference type="ChEBI" id="CHEBI:58349"/>
        <dbReference type="EC" id="1.18.1.2"/>
    </reaction>
</comment>
<comment type="caution">
    <text evidence="12">The sequence shown here is derived from an EMBL/GenBank/DDBJ whole genome shotgun (WGS) entry which is preliminary data.</text>
</comment>
<evidence type="ECO:0000256" key="8">
    <source>
        <dbReference type="ARBA" id="ARBA00047776"/>
    </source>
</evidence>
<feature type="binding site" evidence="10">
    <location>
        <position position="206"/>
    </location>
    <ligand>
        <name>NADP(+)</name>
        <dbReference type="ChEBI" id="CHEBI:58349"/>
    </ligand>
</feature>
<accession>A0A073AZD0</accession>
<dbReference type="InterPro" id="IPR021163">
    <property type="entry name" value="Ferredox_Rdtase_adrenod"/>
</dbReference>
<feature type="binding site" evidence="9">
    <location>
        <begin position="364"/>
        <end position="366"/>
    </location>
    <ligand>
        <name>FAD</name>
        <dbReference type="ChEBI" id="CHEBI:57692"/>
    </ligand>
</feature>
<comment type="cofactor">
    <cofactor evidence="1 9">
        <name>FAD</name>
        <dbReference type="ChEBI" id="CHEBI:57692"/>
    </cofactor>
</comment>
<dbReference type="InterPro" id="IPR055275">
    <property type="entry name" value="Ferredox_Rdtase"/>
</dbReference>
<dbReference type="Proteomes" id="UP000031419">
    <property type="component" value="Unassembled WGS sequence"/>
</dbReference>
<protein>
    <recommendedName>
        <fullName evidence="3">ferredoxin--NADP(+) reductase</fullName>
        <ecNumber evidence="3">1.18.1.2</ecNumber>
    </recommendedName>
</protein>
<dbReference type="InterPro" id="IPR036188">
    <property type="entry name" value="FAD/NAD-bd_sf"/>
</dbReference>
<gene>
    <name evidence="12" type="ORF">GU90_08130</name>
</gene>